<accession>A0A507C837</accession>
<dbReference type="EMBL" id="QEAO01000002">
    <property type="protein sequence ID" value="TPX37750.1"/>
    <property type="molecule type" value="Genomic_DNA"/>
</dbReference>
<protein>
    <submittedName>
        <fullName evidence="8">Uncharacterized protein</fullName>
    </submittedName>
</protein>
<dbReference type="GO" id="GO:0046474">
    <property type="term" value="P:glycerophospholipid biosynthetic process"/>
    <property type="evidence" value="ECO:0007669"/>
    <property type="project" value="TreeGrafter"/>
</dbReference>
<feature type="transmembrane region" description="Helical" evidence="7">
    <location>
        <begin position="428"/>
        <end position="449"/>
    </location>
</feature>
<dbReference type="AlphaFoldDB" id="A0A507C837"/>
<gene>
    <name evidence="8" type="ORF">SmJEL517_g00445</name>
</gene>
<feature type="transmembrane region" description="Helical" evidence="7">
    <location>
        <begin position="82"/>
        <end position="103"/>
    </location>
</feature>
<evidence type="ECO:0000256" key="1">
    <source>
        <dbReference type="ARBA" id="ARBA00004141"/>
    </source>
</evidence>
<keyword evidence="3 7" id="KW-0812">Transmembrane</keyword>
<dbReference type="GO" id="GO:0030258">
    <property type="term" value="P:lipid modification"/>
    <property type="evidence" value="ECO:0007669"/>
    <property type="project" value="TreeGrafter"/>
</dbReference>
<keyword evidence="2" id="KW-0808">Transferase</keyword>
<evidence type="ECO:0000313" key="9">
    <source>
        <dbReference type="Proteomes" id="UP000319731"/>
    </source>
</evidence>
<keyword evidence="9" id="KW-1185">Reference proteome</keyword>
<proteinExistence type="predicted"/>
<dbReference type="STRING" id="1806994.A0A507C837"/>
<dbReference type="InterPro" id="IPR049941">
    <property type="entry name" value="LPLAT_7/PORCN-like"/>
</dbReference>
<evidence type="ECO:0000256" key="7">
    <source>
        <dbReference type="SAM" id="Phobius"/>
    </source>
</evidence>
<keyword evidence="5 7" id="KW-0472">Membrane</keyword>
<dbReference type="GO" id="GO:0047184">
    <property type="term" value="F:1-acylglycerophosphocholine O-acyltransferase activity"/>
    <property type="evidence" value="ECO:0007669"/>
    <property type="project" value="TreeGrafter"/>
</dbReference>
<feature type="transmembrane region" description="Helical" evidence="7">
    <location>
        <begin position="40"/>
        <end position="62"/>
    </location>
</feature>
<evidence type="ECO:0000256" key="3">
    <source>
        <dbReference type="ARBA" id="ARBA00022692"/>
    </source>
</evidence>
<dbReference type="InterPro" id="IPR004299">
    <property type="entry name" value="MBOAT_fam"/>
</dbReference>
<dbReference type="PANTHER" id="PTHR13906">
    <property type="entry name" value="PORCUPINE"/>
    <property type="match status" value="1"/>
</dbReference>
<evidence type="ECO:0000256" key="4">
    <source>
        <dbReference type="ARBA" id="ARBA00022989"/>
    </source>
</evidence>
<feature type="transmembrane region" description="Helical" evidence="7">
    <location>
        <begin position="208"/>
        <end position="229"/>
    </location>
</feature>
<dbReference type="Pfam" id="PF03062">
    <property type="entry name" value="MBOAT"/>
    <property type="match status" value="1"/>
</dbReference>
<feature type="transmembrane region" description="Helical" evidence="7">
    <location>
        <begin position="6"/>
        <end position="28"/>
    </location>
</feature>
<feature type="transmembrane region" description="Helical" evidence="7">
    <location>
        <begin position="235"/>
        <end position="253"/>
    </location>
</feature>
<dbReference type="PANTHER" id="PTHR13906:SF4">
    <property type="entry name" value="LYSOPHOSPHOLIPID ACYLTRANSFERASE 6"/>
    <property type="match status" value="1"/>
</dbReference>
<dbReference type="OrthoDB" id="286734at2759"/>
<dbReference type="RefSeq" id="XP_031027661.1">
    <property type="nucleotide sequence ID" value="XM_031166374.1"/>
</dbReference>
<dbReference type="GeneID" id="42001671"/>
<sequence>MTGVAVDIFIGAIPLFGSYPFALGYLLLPKSTPALWRHIYTIVAAFFLVVLVFEQITFIKMISMSLLTYQILNFYKSTSGVMPIHVPIVIFFGNMGYLSWNLLSSQILHSETTTFDQTIPLMVLTIKLTSFGWAVYDGTRPEESLSAEQTKFVIKELPDLLEYMGYLFFFPSFMVGPAIELRDYQAFIHGLAPFDKRPSTLVPTLKKLGVCIVYMVVYLTCLSRVPISFTKTPEFAANWLPVKFAYVFVAGFVQRFKYYTAWSLTDGSSTLVGFGYSGFNPKTNKHEWLRARNVDVYGLELAENMRGLLESWNMKTANWLRSSVYLRLMSFGKEYAFLATFATFITSSFWHGFHPGYYLTFASGSLVTMVARLSRRHLRPLFMSPSKWSVYKPIYDWVGWFCTVMVVDYIVIPFILFRLDDSITAWKALYFIPHVGMIVFVAGFEWLAWGKYCKQLGKSLGVEEGVGRDGPLVKKLSESHAHKHGSVNGIVAANGLKKVK</sequence>
<feature type="transmembrane region" description="Helical" evidence="7">
    <location>
        <begin position="357"/>
        <end position="373"/>
    </location>
</feature>
<dbReference type="GO" id="GO:0016020">
    <property type="term" value="C:membrane"/>
    <property type="evidence" value="ECO:0007669"/>
    <property type="project" value="UniProtKB-SubCell"/>
</dbReference>
<dbReference type="Proteomes" id="UP000319731">
    <property type="component" value="Unassembled WGS sequence"/>
</dbReference>
<evidence type="ECO:0000256" key="5">
    <source>
        <dbReference type="ARBA" id="ARBA00023136"/>
    </source>
</evidence>
<feature type="transmembrane region" description="Helical" evidence="7">
    <location>
        <begin position="394"/>
        <end position="416"/>
    </location>
</feature>
<name>A0A507C837_9FUNG</name>
<comment type="caution">
    <text evidence="8">The sequence shown here is derived from an EMBL/GenBank/DDBJ whole genome shotgun (WGS) entry which is preliminary data.</text>
</comment>
<evidence type="ECO:0000256" key="2">
    <source>
        <dbReference type="ARBA" id="ARBA00022679"/>
    </source>
</evidence>
<reference evidence="8 9" key="1">
    <citation type="journal article" date="2019" name="Sci. Rep.">
        <title>Comparative genomics of chytrid fungi reveal insights into the obligate biotrophic and pathogenic lifestyle of Synchytrium endobioticum.</title>
        <authorList>
            <person name="van de Vossenberg B.T.L.H."/>
            <person name="Warris S."/>
            <person name="Nguyen H.D.T."/>
            <person name="van Gent-Pelzer M.P.E."/>
            <person name="Joly D.L."/>
            <person name="van de Geest H.C."/>
            <person name="Bonants P.J.M."/>
            <person name="Smith D.S."/>
            <person name="Levesque C.A."/>
            <person name="van der Lee T.A.J."/>
        </authorList>
    </citation>
    <scope>NUCLEOTIDE SEQUENCE [LARGE SCALE GENOMIC DNA]</scope>
    <source>
        <strain evidence="8 9">JEL517</strain>
    </source>
</reference>
<comment type="subcellular location">
    <subcellularLocation>
        <location evidence="1">Membrane</location>
        <topology evidence="1">Multi-pass membrane protein</topology>
    </subcellularLocation>
</comment>
<organism evidence="8 9">
    <name type="scientific">Synchytrium microbalum</name>
    <dbReference type="NCBI Taxonomy" id="1806994"/>
    <lineage>
        <taxon>Eukaryota</taxon>
        <taxon>Fungi</taxon>
        <taxon>Fungi incertae sedis</taxon>
        <taxon>Chytridiomycota</taxon>
        <taxon>Chytridiomycota incertae sedis</taxon>
        <taxon>Chytridiomycetes</taxon>
        <taxon>Synchytriales</taxon>
        <taxon>Synchytriaceae</taxon>
        <taxon>Synchytrium</taxon>
    </lineage>
</organism>
<evidence type="ECO:0000256" key="6">
    <source>
        <dbReference type="ARBA" id="ARBA00023315"/>
    </source>
</evidence>
<keyword evidence="6" id="KW-0012">Acyltransferase</keyword>
<dbReference type="GO" id="GO:0005783">
    <property type="term" value="C:endoplasmic reticulum"/>
    <property type="evidence" value="ECO:0007669"/>
    <property type="project" value="TreeGrafter"/>
</dbReference>
<feature type="transmembrane region" description="Helical" evidence="7">
    <location>
        <begin position="335"/>
        <end position="351"/>
    </location>
</feature>
<evidence type="ECO:0000313" key="8">
    <source>
        <dbReference type="EMBL" id="TPX37750.1"/>
    </source>
</evidence>
<dbReference type="GO" id="GO:0003841">
    <property type="term" value="F:1-acylglycerol-3-phosphate O-acyltransferase activity"/>
    <property type="evidence" value="ECO:0007669"/>
    <property type="project" value="TreeGrafter"/>
</dbReference>
<keyword evidence="4 7" id="KW-1133">Transmembrane helix</keyword>